<feature type="transmembrane region" description="Helical" evidence="1">
    <location>
        <begin position="226"/>
        <end position="247"/>
    </location>
</feature>
<accession>A0A4Q9PMP8</accession>
<evidence type="ECO:0000313" key="4">
    <source>
        <dbReference type="Proteomes" id="UP000292082"/>
    </source>
</evidence>
<proteinExistence type="predicted"/>
<feature type="transmembrane region" description="Helical" evidence="1">
    <location>
        <begin position="83"/>
        <end position="106"/>
    </location>
</feature>
<feature type="transmembrane region" description="Helical" evidence="1">
    <location>
        <begin position="193"/>
        <end position="214"/>
    </location>
</feature>
<keyword evidence="1" id="KW-1133">Transmembrane helix</keyword>
<feature type="transmembrane region" description="Helical" evidence="1">
    <location>
        <begin position="158"/>
        <end position="181"/>
    </location>
</feature>
<feature type="transmembrane region" description="Helical" evidence="1">
    <location>
        <begin position="47"/>
        <end position="71"/>
    </location>
</feature>
<dbReference type="PANTHER" id="PTHR40465:SF1">
    <property type="entry name" value="DUF6534 DOMAIN-CONTAINING PROTEIN"/>
    <property type="match status" value="1"/>
</dbReference>
<organism evidence="3 4">
    <name type="scientific">Dichomitus squalens</name>
    <dbReference type="NCBI Taxonomy" id="114155"/>
    <lineage>
        <taxon>Eukaryota</taxon>
        <taxon>Fungi</taxon>
        <taxon>Dikarya</taxon>
        <taxon>Basidiomycota</taxon>
        <taxon>Agaricomycotina</taxon>
        <taxon>Agaricomycetes</taxon>
        <taxon>Polyporales</taxon>
        <taxon>Polyporaceae</taxon>
        <taxon>Dichomitus</taxon>
    </lineage>
</organism>
<feature type="domain" description="DUF6534" evidence="2">
    <location>
        <begin position="166"/>
        <end position="251"/>
    </location>
</feature>
<protein>
    <recommendedName>
        <fullName evidence="2">DUF6534 domain-containing protein</fullName>
    </recommendedName>
</protein>
<feature type="transmembrane region" description="Helical" evidence="1">
    <location>
        <begin position="12"/>
        <end position="35"/>
    </location>
</feature>
<evidence type="ECO:0000259" key="2">
    <source>
        <dbReference type="Pfam" id="PF20152"/>
    </source>
</evidence>
<gene>
    <name evidence="3" type="ORF">BD310DRAFT_933584</name>
</gene>
<dbReference type="EMBL" id="ML145167">
    <property type="protein sequence ID" value="TBU55529.1"/>
    <property type="molecule type" value="Genomic_DNA"/>
</dbReference>
<dbReference type="InterPro" id="IPR045339">
    <property type="entry name" value="DUF6534"/>
</dbReference>
<evidence type="ECO:0000313" key="3">
    <source>
        <dbReference type="EMBL" id="TBU55529.1"/>
    </source>
</evidence>
<feature type="transmembrane region" description="Helical" evidence="1">
    <location>
        <begin position="118"/>
        <end position="138"/>
    </location>
</feature>
<dbReference type="Pfam" id="PF20152">
    <property type="entry name" value="DUF6534"/>
    <property type="match status" value="1"/>
</dbReference>
<keyword evidence="1" id="KW-0812">Transmembrane</keyword>
<sequence>MPEVSLNNTLGAAFLGTIATSCFYGITVVQTYIYYKRNGTDPAYLQALVFFLWVMDSLHLALVVHAVYFYAVTNFTNVFMLDIPIWSILSQILVTGVSDGAVRGVFCHRVWRLSNRNYVLVVAISISSLIVFSGSIAFAVKGFSIPTFTALSEISDILYISLGSGVVADVLIAGSMCFLLAKRRTGFTRTDSIVRVLMMYSINTGALTSMAALLTLLCYASMPNNFIFIAFYFVLPKLFLNSLLATLNARQPLRESGSGDMVSFPLSATTNSRLSFSAGRPQFTQSLTNRDDQRNLQIQIQTTTDTKSDPDPHGVVDEELKPWPVYARTETPIAFAV</sequence>
<keyword evidence="4" id="KW-1185">Reference proteome</keyword>
<reference evidence="3 4" key="1">
    <citation type="submission" date="2019-01" db="EMBL/GenBank/DDBJ databases">
        <title>Draft genome sequences of three monokaryotic isolates of the white-rot basidiomycete fungus Dichomitus squalens.</title>
        <authorList>
            <consortium name="DOE Joint Genome Institute"/>
            <person name="Lopez S.C."/>
            <person name="Andreopoulos B."/>
            <person name="Pangilinan J."/>
            <person name="Lipzen A."/>
            <person name="Riley R."/>
            <person name="Ahrendt S."/>
            <person name="Ng V."/>
            <person name="Barry K."/>
            <person name="Daum C."/>
            <person name="Grigoriev I.V."/>
            <person name="Hilden K.S."/>
            <person name="Makela M.R."/>
            <person name="de Vries R.P."/>
        </authorList>
    </citation>
    <scope>NUCLEOTIDE SEQUENCE [LARGE SCALE GENOMIC DNA]</scope>
    <source>
        <strain evidence="3 4">CBS 464.89</strain>
    </source>
</reference>
<evidence type="ECO:0000256" key="1">
    <source>
        <dbReference type="SAM" id="Phobius"/>
    </source>
</evidence>
<dbReference type="Proteomes" id="UP000292082">
    <property type="component" value="Unassembled WGS sequence"/>
</dbReference>
<dbReference type="PANTHER" id="PTHR40465">
    <property type="entry name" value="CHROMOSOME 1, WHOLE GENOME SHOTGUN SEQUENCE"/>
    <property type="match status" value="1"/>
</dbReference>
<dbReference type="AlphaFoldDB" id="A0A4Q9PMP8"/>
<name>A0A4Q9PMP8_9APHY</name>
<keyword evidence="1" id="KW-0472">Membrane</keyword>